<feature type="region of interest" description="Disordered" evidence="1">
    <location>
        <begin position="1"/>
        <end position="45"/>
    </location>
</feature>
<name>A0A1F7GXN5_9BACT</name>
<dbReference type="EMBL" id="MFZM01000023">
    <property type="protein sequence ID" value="OGK23262.1"/>
    <property type="molecule type" value="Genomic_DNA"/>
</dbReference>
<evidence type="ECO:0000256" key="1">
    <source>
        <dbReference type="SAM" id="MobiDB-lite"/>
    </source>
</evidence>
<reference evidence="2 3" key="1">
    <citation type="journal article" date="2016" name="Nat. Commun.">
        <title>Thousands of microbial genomes shed light on interconnected biogeochemical processes in an aquifer system.</title>
        <authorList>
            <person name="Anantharaman K."/>
            <person name="Brown C.T."/>
            <person name="Hug L.A."/>
            <person name="Sharon I."/>
            <person name="Castelle C.J."/>
            <person name="Probst A.J."/>
            <person name="Thomas B.C."/>
            <person name="Singh A."/>
            <person name="Wilkins M.J."/>
            <person name="Karaoz U."/>
            <person name="Brodie E.L."/>
            <person name="Williams K.H."/>
            <person name="Hubbard S.S."/>
            <person name="Banfield J.F."/>
        </authorList>
    </citation>
    <scope>NUCLEOTIDE SEQUENCE [LARGE SCALE GENOMIC DNA]</scope>
</reference>
<protein>
    <submittedName>
        <fullName evidence="2">Uncharacterized protein</fullName>
    </submittedName>
</protein>
<evidence type="ECO:0000313" key="2">
    <source>
        <dbReference type="EMBL" id="OGK23262.1"/>
    </source>
</evidence>
<proteinExistence type="predicted"/>
<accession>A0A1F7GXN5</accession>
<sequence>MHPVNFTDISDLIGKSNTHPSPFFSYGGSPEQEKTPLENKQEDSEHIEMHEVVEHEPDKEVQEYVQHRKDVVEVPPELKQLGVQANTATNFPTYQKVELPISDEKVMVGLKAPISSSLRWLAEICIFFLKQAHLTLKMVHGKVVRVLMRG</sequence>
<organism evidence="2 3">
    <name type="scientific">Candidatus Roizmanbacteria bacterium RIFCSPHIGHO2_02_FULL_37_24</name>
    <dbReference type="NCBI Taxonomy" id="1802037"/>
    <lineage>
        <taxon>Bacteria</taxon>
        <taxon>Candidatus Roizmaniibacteriota</taxon>
    </lineage>
</organism>
<dbReference type="AlphaFoldDB" id="A0A1F7GXN5"/>
<feature type="compositionally biased region" description="Basic and acidic residues" evidence="1">
    <location>
        <begin position="31"/>
        <end position="45"/>
    </location>
</feature>
<gene>
    <name evidence="2" type="ORF">A3C24_01480</name>
</gene>
<evidence type="ECO:0000313" key="3">
    <source>
        <dbReference type="Proteomes" id="UP000177159"/>
    </source>
</evidence>
<comment type="caution">
    <text evidence="2">The sequence shown here is derived from an EMBL/GenBank/DDBJ whole genome shotgun (WGS) entry which is preliminary data.</text>
</comment>
<dbReference type="Proteomes" id="UP000177159">
    <property type="component" value="Unassembled WGS sequence"/>
</dbReference>